<dbReference type="RefSeq" id="WP_407068688.1">
    <property type="nucleotide sequence ID" value="NZ_JBJJXE010000002.1"/>
</dbReference>
<reference evidence="1 2" key="1">
    <citation type="submission" date="2024-11" db="EMBL/GenBank/DDBJ databases">
        <title>First Report of Moraxella oculi in Brazil in an Infectious Bovine Keratoconjunctivitis Outbreak.</title>
        <authorList>
            <person name="Carvalho C.V."/>
            <person name="Domingues R."/>
            <person name="Coutinho C."/>
            <person name="Honorio N.T.B.S."/>
            <person name="Faza D.R.L.R."/>
            <person name="Carvalho W.A."/>
            <person name="Machado A.B.F."/>
            <person name="Martins M.F."/>
            <person name="Gaspar E.B."/>
        </authorList>
    </citation>
    <scope>NUCLEOTIDE SEQUENCE [LARGE SCALE GENOMIC DNA]</scope>
    <source>
        <strain evidence="1 2">2117LE</strain>
    </source>
</reference>
<dbReference type="Proteomes" id="UP001624684">
    <property type="component" value="Unassembled WGS sequence"/>
</dbReference>
<proteinExistence type="predicted"/>
<comment type="caution">
    <text evidence="1">The sequence shown here is derived from an EMBL/GenBank/DDBJ whole genome shotgun (WGS) entry which is preliminary data.</text>
</comment>
<organism evidence="1 2">
    <name type="scientific">Moraxella oculi</name>
    <dbReference type="NCBI Taxonomy" id="2940516"/>
    <lineage>
        <taxon>Bacteria</taxon>
        <taxon>Pseudomonadati</taxon>
        <taxon>Pseudomonadota</taxon>
        <taxon>Gammaproteobacteria</taxon>
        <taxon>Moraxellales</taxon>
        <taxon>Moraxellaceae</taxon>
        <taxon>Moraxella</taxon>
    </lineage>
</organism>
<dbReference type="EMBL" id="JBJJXE010000002">
    <property type="protein sequence ID" value="MFL1731934.1"/>
    <property type="molecule type" value="Genomic_DNA"/>
</dbReference>
<evidence type="ECO:0000313" key="2">
    <source>
        <dbReference type="Proteomes" id="UP001624684"/>
    </source>
</evidence>
<protein>
    <submittedName>
        <fullName evidence="1">Uncharacterized protein</fullName>
    </submittedName>
</protein>
<accession>A0ABW8U4M1</accession>
<keyword evidence="2" id="KW-1185">Reference proteome</keyword>
<name>A0ABW8U4M1_9GAMM</name>
<evidence type="ECO:0000313" key="1">
    <source>
        <dbReference type="EMBL" id="MFL1731934.1"/>
    </source>
</evidence>
<gene>
    <name evidence="1" type="ORF">ACJHVH_02805</name>
</gene>
<sequence>MSFENIVLQQDNIREKYFHDLIIQNPNIQADLLSALDLPADLSRLQLIHEDRYINNIIADFTLVYDNQIQAIIECKAGDIGVTDYVRGIGQVLQYEYFYENKITRHFTYQDKFNSVLLIPSSVFLSRNFNIALFKYPNTTKIIEINEVNNAVRLITQKELNTFKEQNQNNLISISQYYVRDTRLFEIYMLLRYLCFLRIKSVNAVNRKQIELIMQQTNTINNGNWRNAWISLSSFGFIDSNNMPTESGLKLGMTDIHQFLLIMYKSYIKPYADILMNYFYQNSSYLNKGLKEIKQDFLDMYNGNEILFLTQSETRYLSSWLNILRDDFGCIDFNSNRGNNIKRKLNYNPATLNDEFLLKEIQKYSKANPYIANLQAIL</sequence>